<evidence type="ECO:0000313" key="2">
    <source>
        <dbReference type="EMBL" id="ADB48757.1"/>
    </source>
</evidence>
<keyword evidence="1" id="KW-1133">Transmembrane helix</keyword>
<evidence type="ECO:0000313" key="3">
    <source>
        <dbReference type="Proteomes" id="UP000008229"/>
    </source>
</evidence>
<gene>
    <name evidence="2" type="ordered locus">Cwoe_0321</name>
</gene>
<sequence length="109" mass="11955">MTDRKPSAEPTSPLLVTVRYVLPIAVVVVGLVIFIADPHVNNFEGSAALIGAGLSVLLLNVLHRTGVRGDVDRADEDEARRYFDVHGYWPDEAPQAETAPVEEQHAVRR</sequence>
<dbReference type="eggNOG" id="ENOG5030R0B">
    <property type="taxonomic scope" value="Bacteria"/>
</dbReference>
<dbReference type="KEGG" id="cwo:Cwoe_0321"/>
<reference evidence="3" key="2">
    <citation type="submission" date="2010-01" db="EMBL/GenBank/DDBJ databases">
        <title>The complete genome of Conexibacter woesei DSM 14684.</title>
        <authorList>
            <consortium name="US DOE Joint Genome Institute (JGI-PGF)"/>
            <person name="Lucas S."/>
            <person name="Copeland A."/>
            <person name="Lapidus A."/>
            <person name="Glavina del Rio T."/>
            <person name="Dalin E."/>
            <person name="Tice H."/>
            <person name="Bruce D."/>
            <person name="Goodwin L."/>
            <person name="Pitluck S."/>
            <person name="Kyrpides N."/>
            <person name="Mavromatis K."/>
            <person name="Ivanova N."/>
            <person name="Mikhailova N."/>
            <person name="Chertkov O."/>
            <person name="Brettin T."/>
            <person name="Detter J.C."/>
            <person name="Han C."/>
            <person name="Larimer F."/>
            <person name="Land M."/>
            <person name="Hauser L."/>
            <person name="Markowitz V."/>
            <person name="Cheng J.-F."/>
            <person name="Hugenholtz P."/>
            <person name="Woyke T."/>
            <person name="Wu D."/>
            <person name="Pukall R."/>
            <person name="Steenblock K."/>
            <person name="Schneider S."/>
            <person name="Klenk H.-P."/>
            <person name="Eisen J.A."/>
        </authorList>
    </citation>
    <scope>NUCLEOTIDE SEQUENCE [LARGE SCALE GENOMIC DNA]</scope>
    <source>
        <strain evidence="3">DSM 14684 / CIP 108061 / JCM 11494 / NBRC 100937 / ID131577</strain>
    </source>
</reference>
<dbReference type="EMBL" id="CP001854">
    <property type="protein sequence ID" value="ADB48757.1"/>
    <property type="molecule type" value="Genomic_DNA"/>
</dbReference>
<accession>D3F684</accession>
<dbReference type="AlphaFoldDB" id="D3F684"/>
<feature type="transmembrane region" description="Helical" evidence="1">
    <location>
        <begin position="47"/>
        <end position="63"/>
    </location>
</feature>
<dbReference type="Proteomes" id="UP000008229">
    <property type="component" value="Chromosome"/>
</dbReference>
<keyword evidence="3" id="KW-1185">Reference proteome</keyword>
<name>D3F684_CONWI</name>
<keyword evidence="1" id="KW-0472">Membrane</keyword>
<feature type="transmembrane region" description="Helical" evidence="1">
    <location>
        <begin position="12"/>
        <end position="35"/>
    </location>
</feature>
<keyword evidence="1" id="KW-0812">Transmembrane</keyword>
<dbReference type="RefSeq" id="WP_012931810.1">
    <property type="nucleotide sequence ID" value="NC_013739.1"/>
</dbReference>
<reference evidence="2 3" key="1">
    <citation type="journal article" date="2010" name="Stand. Genomic Sci.">
        <title>Complete genome sequence of Conexibacter woesei type strain (ID131577).</title>
        <authorList>
            <person name="Pukall R."/>
            <person name="Lapidus A."/>
            <person name="Glavina Del Rio T."/>
            <person name="Copeland A."/>
            <person name="Tice H."/>
            <person name="Cheng J.-F."/>
            <person name="Lucas S."/>
            <person name="Chen F."/>
            <person name="Nolan M."/>
            <person name="Bruce D."/>
            <person name="Goodwin L."/>
            <person name="Pitluck S."/>
            <person name="Mavromatis K."/>
            <person name="Ivanova N."/>
            <person name="Ovchinnikova G."/>
            <person name="Pati A."/>
            <person name="Chen A."/>
            <person name="Palaniappan K."/>
            <person name="Land M."/>
            <person name="Hauser L."/>
            <person name="Chang Y.-J."/>
            <person name="Jeffries C.D."/>
            <person name="Chain P."/>
            <person name="Meincke L."/>
            <person name="Sims D."/>
            <person name="Brettin T."/>
            <person name="Detter J.C."/>
            <person name="Rohde M."/>
            <person name="Goeker M."/>
            <person name="Bristow J."/>
            <person name="Eisen J.A."/>
            <person name="Markowitz V."/>
            <person name="Kyrpides N.C."/>
            <person name="Klenk H.-P."/>
            <person name="Hugenholtz P."/>
        </authorList>
    </citation>
    <scope>NUCLEOTIDE SEQUENCE [LARGE SCALE GENOMIC DNA]</scope>
    <source>
        <strain evidence="3">DSM 14684 / CIP 108061 / JCM 11494 / NBRC 100937 / ID131577</strain>
    </source>
</reference>
<protein>
    <submittedName>
        <fullName evidence="2">Uncharacterized protein</fullName>
    </submittedName>
</protein>
<evidence type="ECO:0000256" key="1">
    <source>
        <dbReference type="SAM" id="Phobius"/>
    </source>
</evidence>
<dbReference type="HOGENOM" id="CLU_173869_0_0_11"/>
<dbReference type="STRING" id="469383.Cwoe_0321"/>
<organism evidence="2 3">
    <name type="scientific">Conexibacter woesei (strain DSM 14684 / CCUG 47730 / CIP 108061 / JCM 11494 / NBRC 100937 / ID131577)</name>
    <dbReference type="NCBI Taxonomy" id="469383"/>
    <lineage>
        <taxon>Bacteria</taxon>
        <taxon>Bacillati</taxon>
        <taxon>Actinomycetota</taxon>
        <taxon>Thermoleophilia</taxon>
        <taxon>Solirubrobacterales</taxon>
        <taxon>Conexibacteraceae</taxon>
        <taxon>Conexibacter</taxon>
    </lineage>
</organism>
<proteinExistence type="predicted"/>